<dbReference type="Gene3D" id="3.40.190.170">
    <property type="entry name" value="Bacterial extracellular solute-binding protein, family 7"/>
    <property type="match status" value="1"/>
</dbReference>
<dbReference type="InterPro" id="IPR018389">
    <property type="entry name" value="DctP_fam"/>
</dbReference>
<evidence type="ECO:0000313" key="8">
    <source>
        <dbReference type="Proteomes" id="UP000198994"/>
    </source>
</evidence>
<dbReference type="AlphaFoldDB" id="A0A1G7FEK4"/>
<gene>
    <name evidence="7" type="ORF">SAMN04488105_10721</name>
</gene>
<dbReference type="NCBIfam" id="NF037995">
    <property type="entry name" value="TRAP_S1"/>
    <property type="match status" value="1"/>
</dbReference>
<dbReference type="STRING" id="282683.SAMN04488105_10721"/>
<evidence type="ECO:0000256" key="1">
    <source>
        <dbReference type="ARBA" id="ARBA00004418"/>
    </source>
</evidence>
<keyword evidence="5" id="KW-0574">Periplasm</keyword>
<keyword evidence="4 6" id="KW-0732">Signal</keyword>
<dbReference type="EMBL" id="FNAV01000007">
    <property type="protein sequence ID" value="SDE74324.1"/>
    <property type="molecule type" value="Genomic_DNA"/>
</dbReference>
<organism evidence="7 8">
    <name type="scientific">Salipiger thiooxidans</name>
    <dbReference type="NCBI Taxonomy" id="282683"/>
    <lineage>
        <taxon>Bacteria</taxon>
        <taxon>Pseudomonadati</taxon>
        <taxon>Pseudomonadota</taxon>
        <taxon>Alphaproteobacteria</taxon>
        <taxon>Rhodobacterales</taxon>
        <taxon>Roseobacteraceae</taxon>
        <taxon>Salipiger</taxon>
    </lineage>
</organism>
<dbReference type="InterPro" id="IPR038404">
    <property type="entry name" value="TRAP_DctP_sf"/>
</dbReference>
<evidence type="ECO:0000256" key="3">
    <source>
        <dbReference type="ARBA" id="ARBA00022448"/>
    </source>
</evidence>
<protein>
    <submittedName>
        <fullName evidence="7">Tripartite ATP-independent transporter solute receptor, DctP family</fullName>
    </submittedName>
</protein>
<dbReference type="GO" id="GO:0030288">
    <property type="term" value="C:outer membrane-bounded periplasmic space"/>
    <property type="evidence" value="ECO:0007669"/>
    <property type="project" value="InterPro"/>
</dbReference>
<keyword evidence="7" id="KW-0675">Receptor</keyword>
<comment type="similarity">
    <text evidence="2">Belongs to the bacterial solute-binding protein 7 family.</text>
</comment>
<dbReference type="PANTHER" id="PTHR33376">
    <property type="match status" value="1"/>
</dbReference>
<dbReference type="GO" id="GO:0055085">
    <property type="term" value="P:transmembrane transport"/>
    <property type="evidence" value="ECO:0007669"/>
    <property type="project" value="InterPro"/>
</dbReference>
<evidence type="ECO:0000256" key="2">
    <source>
        <dbReference type="ARBA" id="ARBA00009023"/>
    </source>
</evidence>
<dbReference type="PIRSF" id="PIRSF006470">
    <property type="entry name" value="DctB"/>
    <property type="match status" value="1"/>
</dbReference>
<keyword evidence="8" id="KW-1185">Reference proteome</keyword>
<feature type="chain" id="PRO_5011746816" evidence="6">
    <location>
        <begin position="25"/>
        <end position="338"/>
    </location>
</feature>
<dbReference type="Proteomes" id="UP000198994">
    <property type="component" value="Unassembled WGS sequence"/>
</dbReference>
<reference evidence="8" key="1">
    <citation type="submission" date="2016-10" db="EMBL/GenBank/DDBJ databases">
        <authorList>
            <person name="Varghese N."/>
            <person name="Submissions S."/>
        </authorList>
    </citation>
    <scope>NUCLEOTIDE SEQUENCE [LARGE SCALE GENOMIC DNA]</scope>
    <source>
        <strain evidence="8">DSM 10146</strain>
    </source>
</reference>
<dbReference type="NCBIfam" id="TIGR00787">
    <property type="entry name" value="dctP"/>
    <property type="match status" value="1"/>
</dbReference>
<accession>A0A1G7FEK4</accession>
<dbReference type="InterPro" id="IPR004682">
    <property type="entry name" value="TRAP_DctP"/>
</dbReference>
<evidence type="ECO:0000256" key="4">
    <source>
        <dbReference type="ARBA" id="ARBA00022729"/>
    </source>
</evidence>
<dbReference type="OrthoDB" id="8673861at2"/>
<evidence type="ECO:0000256" key="5">
    <source>
        <dbReference type="ARBA" id="ARBA00022764"/>
    </source>
</evidence>
<comment type="subcellular location">
    <subcellularLocation>
        <location evidence="1">Periplasm</location>
    </subcellularLocation>
</comment>
<evidence type="ECO:0000313" key="7">
    <source>
        <dbReference type="EMBL" id="SDE74324.1"/>
    </source>
</evidence>
<evidence type="ECO:0000256" key="6">
    <source>
        <dbReference type="SAM" id="SignalP"/>
    </source>
</evidence>
<name>A0A1G7FEK4_9RHOB</name>
<keyword evidence="3" id="KW-0813">Transport</keyword>
<proteinExistence type="inferred from homology"/>
<dbReference type="Pfam" id="PF03480">
    <property type="entry name" value="DctP"/>
    <property type="match status" value="1"/>
</dbReference>
<feature type="signal peptide" evidence="6">
    <location>
        <begin position="1"/>
        <end position="24"/>
    </location>
</feature>
<dbReference type="RefSeq" id="WP_089959177.1">
    <property type="nucleotide sequence ID" value="NZ_FNAV01000007.1"/>
</dbReference>
<sequence>MTFKFKTLAAVVLAATALTSPALAADYGRHTFKVSNGASKDHPVAAGVDAMSECLANGSDGSMKLRGFYSGQLGDDAEATQSVRSGSIEMVVTGAAAIAGIEPAMGVFSLPFVFANDEEVDAIMTGPYFDYLAEKMPAHDLVLLSIWENGFRNATNSKRPLNAVSDFEGLNFRVMQNPIFLDTFRRLGANPVPMAFGEVFTALETGAVDGQENPLPLIEASKFYEVQKYLTLTRHAYSPTPVLMSLQVWEGLNADEQALVSSCAAEARNAQIARSRAAVGEAAELLTSEGMEINEMPAAETDKLRELVGPVYDAAADSVGQENLDRLLAELEKVRGGS</sequence>
<dbReference type="PANTHER" id="PTHR33376:SF7">
    <property type="entry name" value="C4-DICARBOXYLATE-BINDING PROTEIN DCTB"/>
    <property type="match status" value="1"/>
</dbReference>